<comment type="caution">
    <text evidence="4">The sequence shown here is derived from an EMBL/GenBank/DDBJ whole genome shotgun (WGS) entry which is preliminary data.</text>
</comment>
<feature type="region of interest" description="Disordered" evidence="2">
    <location>
        <begin position="193"/>
        <end position="229"/>
    </location>
</feature>
<protein>
    <recommendedName>
        <fullName evidence="3">CCHC-type domain-containing protein</fullName>
    </recommendedName>
</protein>
<gene>
    <name evidence="4" type="ORF">HOLleu_32690</name>
</gene>
<keyword evidence="1" id="KW-0863">Zinc-finger</keyword>
<dbReference type="GO" id="GO:0003676">
    <property type="term" value="F:nucleic acid binding"/>
    <property type="evidence" value="ECO:0007669"/>
    <property type="project" value="InterPro"/>
</dbReference>
<reference evidence="4" key="1">
    <citation type="submission" date="2021-10" db="EMBL/GenBank/DDBJ databases">
        <title>Tropical sea cucumber genome reveals ecological adaptation and Cuvierian tubules defense mechanism.</title>
        <authorList>
            <person name="Chen T."/>
        </authorList>
    </citation>
    <scope>NUCLEOTIDE SEQUENCE</scope>
    <source>
        <strain evidence="4">Nanhai2018</strain>
        <tissue evidence="4">Muscle</tissue>
    </source>
</reference>
<dbReference type="Gene3D" id="4.10.60.10">
    <property type="entry name" value="Zinc finger, CCHC-type"/>
    <property type="match status" value="1"/>
</dbReference>
<dbReference type="PROSITE" id="PS50158">
    <property type="entry name" value="ZF_CCHC"/>
    <property type="match status" value="1"/>
</dbReference>
<dbReference type="Pfam" id="PF00098">
    <property type="entry name" value="zf-CCHC"/>
    <property type="match status" value="1"/>
</dbReference>
<dbReference type="GO" id="GO:0008270">
    <property type="term" value="F:zinc ion binding"/>
    <property type="evidence" value="ECO:0007669"/>
    <property type="project" value="UniProtKB-KW"/>
</dbReference>
<dbReference type="SUPFAM" id="SSF57756">
    <property type="entry name" value="Retrovirus zinc finger-like domains"/>
    <property type="match status" value="1"/>
</dbReference>
<dbReference type="AlphaFoldDB" id="A0A9Q1GZ84"/>
<keyword evidence="1" id="KW-0479">Metal-binding</keyword>
<organism evidence="4 5">
    <name type="scientific">Holothuria leucospilota</name>
    <name type="common">Black long sea cucumber</name>
    <name type="synonym">Mertensiothuria leucospilota</name>
    <dbReference type="NCBI Taxonomy" id="206669"/>
    <lineage>
        <taxon>Eukaryota</taxon>
        <taxon>Metazoa</taxon>
        <taxon>Echinodermata</taxon>
        <taxon>Eleutherozoa</taxon>
        <taxon>Echinozoa</taxon>
        <taxon>Holothuroidea</taxon>
        <taxon>Aspidochirotacea</taxon>
        <taxon>Aspidochirotida</taxon>
        <taxon>Holothuriidae</taxon>
        <taxon>Holothuria</taxon>
    </lineage>
</organism>
<sequence>MDFEKYITLGKESGLKGDALIEFAREREKIARDERQKEREHQKEMKEYDLKIASTGSNLADSKGGLGNTAPTKLPKLPLFKEGTDDMDAFILRFERFATAANWPRTIWATSMGALLTGRALEVYSRMWTQDSNDRHFSYLVYRFVMLRGRTLLFLEQMINSSRKELAVFLKERTPDKASDMALLADKYREAHGNYDKGKRNQSFKDRTRDKNENDKDGVAKSTGEDRPSYKKVRESRTCFVCGKSGHIAKDCWDRAGDRAKRSIDKVASVGCDSPRDDGEQTGAKDDQTHIDFDISDDQGRDHVPENAEYYEYGITDHPNPNYTDVSPCDRFPSRDLLLPHLHHQDNATRGCIH</sequence>
<evidence type="ECO:0000313" key="5">
    <source>
        <dbReference type="Proteomes" id="UP001152320"/>
    </source>
</evidence>
<dbReference type="PANTHER" id="PTHR46888">
    <property type="entry name" value="ZINC KNUCKLE DOMAINCONTAINING PROTEIN-RELATED"/>
    <property type="match status" value="1"/>
</dbReference>
<dbReference type="EMBL" id="JAIZAY010000016">
    <property type="protein sequence ID" value="KAJ8027525.1"/>
    <property type="molecule type" value="Genomic_DNA"/>
</dbReference>
<keyword evidence="5" id="KW-1185">Reference proteome</keyword>
<proteinExistence type="predicted"/>
<dbReference type="SMART" id="SM00343">
    <property type="entry name" value="ZnF_C2HC"/>
    <property type="match status" value="1"/>
</dbReference>
<dbReference type="OrthoDB" id="7478066at2759"/>
<name>A0A9Q1GZ84_HOLLE</name>
<evidence type="ECO:0000313" key="4">
    <source>
        <dbReference type="EMBL" id="KAJ8027525.1"/>
    </source>
</evidence>
<dbReference type="PANTHER" id="PTHR46888:SF1">
    <property type="entry name" value="RIBONUCLEASE H"/>
    <property type="match status" value="1"/>
</dbReference>
<dbReference type="InterPro" id="IPR036875">
    <property type="entry name" value="Znf_CCHC_sf"/>
</dbReference>
<evidence type="ECO:0000259" key="3">
    <source>
        <dbReference type="PROSITE" id="PS50158"/>
    </source>
</evidence>
<evidence type="ECO:0000256" key="2">
    <source>
        <dbReference type="SAM" id="MobiDB-lite"/>
    </source>
</evidence>
<feature type="domain" description="CCHC-type" evidence="3">
    <location>
        <begin position="239"/>
        <end position="252"/>
    </location>
</feature>
<evidence type="ECO:0000256" key="1">
    <source>
        <dbReference type="PROSITE-ProRule" id="PRU00047"/>
    </source>
</evidence>
<dbReference type="InterPro" id="IPR001878">
    <property type="entry name" value="Znf_CCHC"/>
</dbReference>
<accession>A0A9Q1GZ84</accession>
<keyword evidence="1" id="KW-0862">Zinc</keyword>
<dbReference type="Proteomes" id="UP001152320">
    <property type="component" value="Chromosome 16"/>
</dbReference>